<organism evidence="5 6">
    <name type="scientific">Hypsibius exemplaris</name>
    <name type="common">Freshwater tardigrade</name>
    <dbReference type="NCBI Taxonomy" id="2072580"/>
    <lineage>
        <taxon>Eukaryota</taxon>
        <taxon>Metazoa</taxon>
        <taxon>Ecdysozoa</taxon>
        <taxon>Tardigrada</taxon>
        <taxon>Eutardigrada</taxon>
        <taxon>Parachela</taxon>
        <taxon>Hypsibioidea</taxon>
        <taxon>Hypsibiidae</taxon>
        <taxon>Hypsibius</taxon>
    </lineage>
</organism>
<dbReference type="InterPro" id="IPR001214">
    <property type="entry name" value="SET_dom"/>
</dbReference>
<gene>
    <name evidence="5" type="ORF">BV898_09336</name>
</gene>
<dbReference type="InterPro" id="IPR053209">
    <property type="entry name" value="Gramillin-biosynth_MTr"/>
</dbReference>
<feature type="repeat" description="TPR" evidence="3">
    <location>
        <begin position="111"/>
        <end position="144"/>
    </location>
</feature>
<dbReference type="EMBL" id="MTYJ01000073">
    <property type="protein sequence ID" value="OQV16497.1"/>
    <property type="molecule type" value="Genomic_DNA"/>
</dbReference>
<dbReference type="InterPro" id="IPR011990">
    <property type="entry name" value="TPR-like_helical_dom_sf"/>
</dbReference>
<reference evidence="6" key="1">
    <citation type="submission" date="2017-01" db="EMBL/GenBank/DDBJ databases">
        <title>Comparative genomics of anhydrobiosis in the tardigrade Hypsibius dujardini.</title>
        <authorList>
            <person name="Yoshida Y."/>
            <person name="Koutsovoulos G."/>
            <person name="Laetsch D."/>
            <person name="Stevens L."/>
            <person name="Kumar S."/>
            <person name="Horikawa D."/>
            <person name="Ishino K."/>
            <person name="Komine S."/>
            <person name="Tomita M."/>
            <person name="Blaxter M."/>
            <person name="Arakawa K."/>
        </authorList>
    </citation>
    <scope>NUCLEOTIDE SEQUENCE [LARGE SCALE GENOMIC DNA]</scope>
    <source>
        <strain evidence="6">Z151</strain>
    </source>
</reference>
<dbReference type="SUPFAM" id="SSF82199">
    <property type="entry name" value="SET domain"/>
    <property type="match status" value="2"/>
</dbReference>
<dbReference type="Pfam" id="PF00856">
    <property type="entry name" value="SET"/>
    <property type="match status" value="1"/>
</dbReference>
<dbReference type="InterPro" id="IPR046341">
    <property type="entry name" value="SET_dom_sf"/>
</dbReference>
<evidence type="ECO:0000256" key="2">
    <source>
        <dbReference type="ARBA" id="ARBA00022803"/>
    </source>
</evidence>
<dbReference type="SMART" id="SM00317">
    <property type="entry name" value="SET"/>
    <property type="match status" value="1"/>
</dbReference>
<dbReference type="PROSITE" id="PS50280">
    <property type="entry name" value="SET"/>
    <property type="match status" value="1"/>
</dbReference>
<dbReference type="Pfam" id="PF07719">
    <property type="entry name" value="TPR_2"/>
    <property type="match status" value="1"/>
</dbReference>
<keyword evidence="6" id="KW-1185">Reference proteome</keyword>
<evidence type="ECO:0000313" key="5">
    <source>
        <dbReference type="EMBL" id="OQV16497.1"/>
    </source>
</evidence>
<dbReference type="Proteomes" id="UP000192578">
    <property type="component" value="Unassembled WGS sequence"/>
</dbReference>
<dbReference type="Gene3D" id="2.170.270.10">
    <property type="entry name" value="SET domain"/>
    <property type="match status" value="2"/>
</dbReference>
<evidence type="ECO:0000256" key="3">
    <source>
        <dbReference type="PROSITE-ProRule" id="PRU00339"/>
    </source>
</evidence>
<sequence length="673" mass="74603">MARFRDDSLAEMKRKLDSSNPRELLRTATEMQVQGNEHFRLGHDTLAHKAYMAATEMVMMAIQTIGKEDDDLFLLLNDLNVNMAATSIQLGYYERAVTHAEQVLALDSHNQKALFCAGRAHYELRQYAEARDFFSQAADVNPTSTETIRELSRCQERLAEEQNGIDVYKIYQMRKQKPKDSLDVADFQGPIKVAEIPGKGRGYIALEDIPPGKQILVCKAISVSFDSFGAAGQLEAVKALAEKVAKNPKVFGRAVFDLTSGDPEIDSRHFDVDQPGEVDDVPMGANPSDMERLSQIQATNAFGLTPGSKIGSGLFVAGSYLNHSCLPNACDSSYNVPMGADPPDMERLSHIQATNAFGQTPGSKIGSGLFVAGSYLNHSCLPNACDSSYNVPMGADPPDMERLSHIQATNAFGLTPGSKIGSGLFVAASYFNNSCLPNACDSSYNDIMVVHAVKPIKRGDEVTISYYDCSWPSYRERQNYFQRFVCSCELCRLDLSEPTATMTLRDQLNMEEFTLMRSYVSVSESSANKLAVTAAPTPGVMQQQLAFIQRLEKTYSNGDRPRSDLQQSLFSPYMKRVLFNPPDEDSLMWVKRAFRALGVDYEHLLQCARNGDNNIFQENSMPSRQLATLLRDFIELADDDDEAAQARLALKHLLRVMEGSNAEMVAEEFGLKK</sequence>
<dbReference type="InterPro" id="IPR019734">
    <property type="entry name" value="TPR_rpt"/>
</dbReference>
<feature type="domain" description="SET" evidence="4">
    <location>
        <begin position="189"/>
        <end position="467"/>
    </location>
</feature>
<evidence type="ECO:0000259" key="4">
    <source>
        <dbReference type="PROSITE" id="PS50280"/>
    </source>
</evidence>
<keyword evidence="2 3" id="KW-0802">TPR repeat</keyword>
<dbReference type="SMART" id="SM00028">
    <property type="entry name" value="TPR"/>
    <property type="match status" value="2"/>
</dbReference>
<dbReference type="PANTHER" id="PTHR47643:SF2">
    <property type="entry name" value="TPR DOMAIN PROTEIN (AFU_ORTHOLOGUE AFUA_5G12710)"/>
    <property type="match status" value="1"/>
</dbReference>
<evidence type="ECO:0000313" key="6">
    <source>
        <dbReference type="Proteomes" id="UP000192578"/>
    </source>
</evidence>
<evidence type="ECO:0000256" key="1">
    <source>
        <dbReference type="ARBA" id="ARBA00022737"/>
    </source>
</evidence>
<dbReference type="SUPFAM" id="SSF48452">
    <property type="entry name" value="TPR-like"/>
    <property type="match status" value="1"/>
</dbReference>
<comment type="caution">
    <text evidence="5">The sequence shown here is derived from an EMBL/GenBank/DDBJ whole genome shotgun (WGS) entry which is preliminary data.</text>
</comment>
<dbReference type="CDD" id="cd20071">
    <property type="entry name" value="SET_SMYD"/>
    <property type="match status" value="1"/>
</dbReference>
<keyword evidence="1" id="KW-0677">Repeat</keyword>
<dbReference type="PROSITE" id="PS50005">
    <property type="entry name" value="TPR"/>
    <property type="match status" value="1"/>
</dbReference>
<dbReference type="AlphaFoldDB" id="A0A1W0WMW0"/>
<dbReference type="OrthoDB" id="5945798at2759"/>
<name>A0A1W0WMW0_HYPEX</name>
<dbReference type="PANTHER" id="PTHR47643">
    <property type="entry name" value="TPR DOMAIN PROTEIN (AFU_ORTHOLOGUE AFUA_5G12710)"/>
    <property type="match status" value="1"/>
</dbReference>
<proteinExistence type="predicted"/>
<protein>
    <recommendedName>
        <fullName evidence="4">SET domain-containing protein</fullName>
    </recommendedName>
</protein>
<accession>A0A1W0WMW0</accession>
<dbReference type="Gene3D" id="1.25.40.10">
    <property type="entry name" value="Tetratricopeptide repeat domain"/>
    <property type="match status" value="1"/>
</dbReference>
<dbReference type="InterPro" id="IPR013105">
    <property type="entry name" value="TPR_2"/>
</dbReference>